<evidence type="ECO:0000256" key="2">
    <source>
        <dbReference type="ARBA" id="ARBA00022737"/>
    </source>
</evidence>
<organism evidence="5 7">
    <name type="scientific">Adineta steineri</name>
    <dbReference type="NCBI Taxonomy" id="433720"/>
    <lineage>
        <taxon>Eukaryota</taxon>
        <taxon>Metazoa</taxon>
        <taxon>Spiralia</taxon>
        <taxon>Gnathifera</taxon>
        <taxon>Rotifera</taxon>
        <taxon>Eurotatoria</taxon>
        <taxon>Bdelloidea</taxon>
        <taxon>Adinetida</taxon>
        <taxon>Adinetidae</taxon>
        <taxon>Adineta</taxon>
    </lineage>
</organism>
<dbReference type="SMART" id="SM00707">
    <property type="entry name" value="RPEL"/>
    <property type="match status" value="2"/>
</dbReference>
<reference evidence="5" key="1">
    <citation type="submission" date="2021-02" db="EMBL/GenBank/DDBJ databases">
        <authorList>
            <person name="Nowell W R."/>
        </authorList>
    </citation>
    <scope>NUCLEOTIDE SEQUENCE</scope>
</reference>
<dbReference type="Gene3D" id="6.10.150.10">
    <property type="match status" value="1"/>
</dbReference>
<name>A0A814LP82_9BILA</name>
<protein>
    <recommendedName>
        <fullName evidence="8">SAP domain-containing protein</fullName>
    </recommendedName>
</protein>
<dbReference type="InterPro" id="IPR004018">
    <property type="entry name" value="RPEL_repeat"/>
</dbReference>
<dbReference type="EMBL" id="CAJNOG010000199">
    <property type="protein sequence ID" value="CAF1067384.1"/>
    <property type="molecule type" value="Genomic_DNA"/>
</dbReference>
<dbReference type="Proteomes" id="UP000663845">
    <property type="component" value="Unassembled WGS sequence"/>
</dbReference>
<evidence type="ECO:0000313" key="5">
    <source>
        <dbReference type="EMBL" id="CAF1067384.1"/>
    </source>
</evidence>
<dbReference type="PANTHER" id="PTHR22793:SF12">
    <property type="entry name" value="MYOCARDIN-RELATED TRANSCRIPTION FACTOR, ISOFORM H"/>
    <property type="match status" value="1"/>
</dbReference>
<dbReference type="GO" id="GO:0003713">
    <property type="term" value="F:transcription coactivator activity"/>
    <property type="evidence" value="ECO:0007669"/>
    <property type="project" value="TreeGrafter"/>
</dbReference>
<sequence length="367" mass="42146">MSNSSLKRKLNSSNEVNSLLNRSEILNNKLSHRPERHQLVEQRILLDSHCAPSLQNAEYALKRARLADELNNRLLNRPGPLDLIQHNILHIDTNEHPDLEEAIQGGQIPFKATSSYHRPLIFHEYTGSPSLCKPKVTKVDSLSSTSNTHHIRLAQQQLLLELTSNKQNEQEILLPKKSLEQMTLVELKELCKKYQIPSSHTNKTKLIERIKQIQNKINKQEVLTLENNSNEYSNTDLNPSLQISNINDEEIELFSTSELDEILKSFPMNFINRGEEDQNNIDIQNLLIDPQIINNDDLFVEMLLNNDYSSTSTSDDLFFSDILPINSSPLPRITSIDEFDAFLRDFTYNSSSKQQQQQQQEVLPPIS</sequence>
<dbReference type="AlphaFoldDB" id="A0A814LP82"/>
<dbReference type="EMBL" id="CAJOAZ010002645">
    <property type="protein sequence ID" value="CAF3947655.1"/>
    <property type="molecule type" value="Genomic_DNA"/>
</dbReference>
<evidence type="ECO:0008006" key="8">
    <source>
        <dbReference type="Google" id="ProtNLM"/>
    </source>
</evidence>
<feature type="repeat" description="RPEL" evidence="4">
    <location>
        <begin position="24"/>
        <end position="49"/>
    </location>
</feature>
<keyword evidence="2" id="KW-0677">Repeat</keyword>
<evidence type="ECO:0000256" key="1">
    <source>
        <dbReference type="ARBA" id="ARBA00004123"/>
    </source>
</evidence>
<dbReference type="PANTHER" id="PTHR22793">
    <property type="entry name" value="MYOCARDIN-RELATED TRANSCRIPTION FACTOR-RELATED"/>
    <property type="match status" value="1"/>
</dbReference>
<keyword evidence="3" id="KW-0539">Nucleus</keyword>
<dbReference type="InterPro" id="IPR036361">
    <property type="entry name" value="SAP_dom_sf"/>
</dbReference>
<proteinExistence type="predicted"/>
<comment type="caution">
    <text evidence="5">The sequence shown here is derived from an EMBL/GenBank/DDBJ whole genome shotgun (WGS) entry which is preliminary data.</text>
</comment>
<comment type="subcellular location">
    <subcellularLocation>
        <location evidence="1">Nucleus</location>
    </subcellularLocation>
</comment>
<dbReference type="Proteomes" id="UP000663844">
    <property type="component" value="Unassembled WGS sequence"/>
</dbReference>
<evidence type="ECO:0000256" key="4">
    <source>
        <dbReference type="PROSITE-ProRule" id="PRU00401"/>
    </source>
</evidence>
<evidence type="ECO:0000313" key="6">
    <source>
        <dbReference type="EMBL" id="CAF3947655.1"/>
    </source>
</evidence>
<accession>A0A814LP82</accession>
<gene>
    <name evidence="5" type="ORF">JYZ213_LOCUS19561</name>
    <name evidence="6" type="ORF">OXD698_LOCUS26497</name>
</gene>
<evidence type="ECO:0000256" key="3">
    <source>
        <dbReference type="ARBA" id="ARBA00023242"/>
    </source>
</evidence>
<dbReference type="Gene3D" id="1.10.720.30">
    <property type="entry name" value="SAP domain"/>
    <property type="match status" value="1"/>
</dbReference>
<evidence type="ECO:0000313" key="7">
    <source>
        <dbReference type="Proteomes" id="UP000663845"/>
    </source>
</evidence>
<dbReference type="GO" id="GO:0045944">
    <property type="term" value="P:positive regulation of transcription by RNA polymerase II"/>
    <property type="evidence" value="ECO:0007669"/>
    <property type="project" value="TreeGrafter"/>
</dbReference>
<dbReference type="GO" id="GO:0005634">
    <property type="term" value="C:nucleus"/>
    <property type="evidence" value="ECO:0007669"/>
    <property type="project" value="UniProtKB-SubCell"/>
</dbReference>
<dbReference type="PROSITE" id="PS51073">
    <property type="entry name" value="RPEL"/>
    <property type="match status" value="1"/>
</dbReference>
<dbReference type="InterPro" id="IPR043451">
    <property type="entry name" value="Myocardin-like"/>
</dbReference>
<dbReference type="Pfam" id="PF02755">
    <property type="entry name" value="RPEL"/>
    <property type="match status" value="1"/>
</dbReference>